<feature type="domain" description="Histidine kinase" evidence="5">
    <location>
        <begin position="179"/>
        <end position="302"/>
    </location>
</feature>
<dbReference type="EMBL" id="BIFR01000001">
    <property type="protein sequence ID" value="GCE12353.1"/>
    <property type="molecule type" value="Genomic_DNA"/>
</dbReference>
<evidence type="ECO:0000256" key="1">
    <source>
        <dbReference type="ARBA" id="ARBA00022679"/>
    </source>
</evidence>
<dbReference type="InterPro" id="IPR005467">
    <property type="entry name" value="His_kinase_dom"/>
</dbReference>
<evidence type="ECO:0000313" key="6">
    <source>
        <dbReference type="EMBL" id="GCE12353.1"/>
    </source>
</evidence>
<name>A0A401ZZT5_9CHLR</name>
<reference evidence="7" key="1">
    <citation type="submission" date="2018-12" db="EMBL/GenBank/DDBJ databases">
        <title>Tengunoibacter tsumagoiensis gen. nov., sp. nov., Dictyobacter kobayashii sp. nov., D. alpinus sp. nov., and D. joshuensis sp. nov. and description of Dictyobacteraceae fam. nov. within the order Ktedonobacterales isolated from Tengu-no-mugimeshi.</title>
        <authorList>
            <person name="Wang C.M."/>
            <person name="Zheng Y."/>
            <person name="Sakai Y."/>
            <person name="Toyoda A."/>
            <person name="Minakuchi Y."/>
            <person name="Abe K."/>
            <person name="Yokota A."/>
            <person name="Yabe S."/>
        </authorList>
    </citation>
    <scope>NUCLEOTIDE SEQUENCE [LARGE SCALE GENOMIC DNA]</scope>
    <source>
        <strain evidence="7">Uno3</strain>
    </source>
</reference>
<dbReference type="Gene3D" id="1.20.5.1930">
    <property type="match status" value="1"/>
</dbReference>
<dbReference type="SMART" id="SM00387">
    <property type="entry name" value="HATPase_c"/>
    <property type="match status" value="1"/>
</dbReference>
<organism evidence="6 7">
    <name type="scientific">Tengunoibacter tsumagoiensis</name>
    <dbReference type="NCBI Taxonomy" id="2014871"/>
    <lineage>
        <taxon>Bacteria</taxon>
        <taxon>Bacillati</taxon>
        <taxon>Chloroflexota</taxon>
        <taxon>Ktedonobacteria</taxon>
        <taxon>Ktedonobacterales</taxon>
        <taxon>Dictyobacteraceae</taxon>
        <taxon>Tengunoibacter</taxon>
    </lineage>
</organism>
<feature type="coiled-coil region" evidence="4">
    <location>
        <begin position="67"/>
        <end position="94"/>
    </location>
</feature>
<proteinExistence type="predicted"/>
<evidence type="ECO:0000313" key="7">
    <source>
        <dbReference type="Proteomes" id="UP000287352"/>
    </source>
</evidence>
<dbReference type="InterPro" id="IPR036890">
    <property type="entry name" value="HATPase_C_sf"/>
</dbReference>
<keyword evidence="3" id="KW-0902">Two-component regulatory system</keyword>
<protein>
    <recommendedName>
        <fullName evidence="5">Histidine kinase domain-containing protein</fullName>
    </recommendedName>
</protein>
<keyword evidence="4" id="KW-0175">Coiled coil</keyword>
<dbReference type="Pfam" id="PF07730">
    <property type="entry name" value="HisKA_3"/>
    <property type="match status" value="1"/>
</dbReference>
<dbReference type="GO" id="GO:0000155">
    <property type="term" value="F:phosphorelay sensor kinase activity"/>
    <property type="evidence" value="ECO:0007669"/>
    <property type="project" value="InterPro"/>
</dbReference>
<evidence type="ECO:0000256" key="2">
    <source>
        <dbReference type="ARBA" id="ARBA00022777"/>
    </source>
</evidence>
<dbReference type="PANTHER" id="PTHR24421">
    <property type="entry name" value="NITRATE/NITRITE SENSOR PROTEIN NARX-RELATED"/>
    <property type="match status" value="1"/>
</dbReference>
<gene>
    <name evidence="6" type="ORF">KTT_22120</name>
</gene>
<dbReference type="GO" id="GO:0046983">
    <property type="term" value="F:protein dimerization activity"/>
    <property type="evidence" value="ECO:0007669"/>
    <property type="project" value="InterPro"/>
</dbReference>
<dbReference type="InterPro" id="IPR050482">
    <property type="entry name" value="Sensor_HK_TwoCompSys"/>
</dbReference>
<keyword evidence="2" id="KW-0418">Kinase</keyword>
<dbReference type="Gene3D" id="3.30.565.10">
    <property type="entry name" value="Histidine kinase-like ATPase, C-terminal domain"/>
    <property type="match status" value="1"/>
</dbReference>
<dbReference type="GO" id="GO:0016020">
    <property type="term" value="C:membrane"/>
    <property type="evidence" value="ECO:0007669"/>
    <property type="project" value="InterPro"/>
</dbReference>
<comment type="caution">
    <text evidence="6">The sequence shown here is derived from an EMBL/GenBank/DDBJ whole genome shotgun (WGS) entry which is preliminary data.</text>
</comment>
<keyword evidence="1" id="KW-0808">Transferase</keyword>
<dbReference type="CDD" id="cd16917">
    <property type="entry name" value="HATPase_UhpB-NarQ-NarX-like"/>
    <property type="match status" value="1"/>
</dbReference>
<dbReference type="InterPro" id="IPR011712">
    <property type="entry name" value="Sig_transdc_His_kin_sub3_dim/P"/>
</dbReference>
<accession>A0A401ZZT5</accession>
<dbReference type="PANTHER" id="PTHR24421:SF61">
    <property type="entry name" value="OXYGEN SENSOR HISTIDINE KINASE NREB"/>
    <property type="match status" value="1"/>
</dbReference>
<dbReference type="AlphaFoldDB" id="A0A401ZZT5"/>
<dbReference type="SUPFAM" id="SSF55874">
    <property type="entry name" value="ATPase domain of HSP90 chaperone/DNA topoisomerase II/histidine kinase"/>
    <property type="match status" value="1"/>
</dbReference>
<evidence type="ECO:0000259" key="5">
    <source>
        <dbReference type="PROSITE" id="PS50109"/>
    </source>
</evidence>
<dbReference type="InterPro" id="IPR003594">
    <property type="entry name" value="HATPase_dom"/>
</dbReference>
<keyword evidence="7" id="KW-1185">Reference proteome</keyword>
<evidence type="ECO:0000256" key="3">
    <source>
        <dbReference type="ARBA" id="ARBA00023012"/>
    </source>
</evidence>
<sequence>MHADHPHQPSLLPELMTFFDHLYERYCHGSGLKAQISPIEAQAMTQREVQARLHQAQPEPLAQEPWAQMLYQTMAELVRQNEKLQQENTLLHLEREKAHSASMQSEYQHLLRELHDAIIPAFYCIELDAQSALAFCNNDASYEVQPLLQGIVEQANTGLTEARALILDQHPAILEREGLLVAISRLARFQALRSRIAFTLDLEQEPEIPLHQKCALYRITSEAIHNALKHAQATSISVSVELIAGHGTLTIQDDGKGFDGEQIASHSFGLRSMRARAEACGAQISIQSMPGQGCMITVIFPI</sequence>
<evidence type="ECO:0000256" key="4">
    <source>
        <dbReference type="SAM" id="Coils"/>
    </source>
</evidence>
<dbReference type="PROSITE" id="PS50109">
    <property type="entry name" value="HIS_KIN"/>
    <property type="match status" value="1"/>
</dbReference>
<dbReference type="OrthoDB" id="138946at2"/>
<dbReference type="Pfam" id="PF02518">
    <property type="entry name" value="HATPase_c"/>
    <property type="match status" value="1"/>
</dbReference>
<dbReference type="RefSeq" id="WP_126579983.1">
    <property type="nucleotide sequence ID" value="NZ_BIFR01000001.1"/>
</dbReference>
<dbReference type="Proteomes" id="UP000287352">
    <property type="component" value="Unassembled WGS sequence"/>
</dbReference>